<reference evidence="1 2" key="1">
    <citation type="submission" date="2020-08" db="EMBL/GenBank/DDBJ databases">
        <title>Genomic Encyclopedia of Type Strains, Phase IV (KMG-IV): sequencing the most valuable type-strain genomes for metagenomic binning, comparative biology and taxonomic classification.</title>
        <authorList>
            <person name="Goeker M."/>
        </authorList>
    </citation>
    <scope>NUCLEOTIDE SEQUENCE [LARGE SCALE GENOMIC DNA]</scope>
    <source>
        <strain evidence="1 2">DSM 22368</strain>
    </source>
</reference>
<evidence type="ECO:0000313" key="1">
    <source>
        <dbReference type="EMBL" id="MBB6523092.1"/>
    </source>
</evidence>
<name>A0A7X0JVN2_9GAMM</name>
<proteinExistence type="predicted"/>
<protein>
    <submittedName>
        <fullName evidence="1">Uncharacterized protein</fullName>
    </submittedName>
</protein>
<sequence length="294" mass="33374">MSKERNETMAGFYSRTALADKLDMPLKVLTKTLLDAGWIQYVDESWKLTAKGEFEGGEIRHSKRYGDYIVWPSRVCEHAIFAEREPGSLSASAIAQKFSIKARQVNALLAEQGLIERDIRGWRLSQFGRQSGGSIHTHEPSGRTYALWEQDLLDRLKPVAAELQDLAAGSQLSEEELAQKHSCLALDGQEHPCRALKLVGDWLYLAGLGHSCGRPLPRERGLKSQFYLPDSRLYIEVWGLDLSPQEISAQFQRQEYYEREGSPYISLSLADLEHLDELLARQLLERGVESYQHL</sequence>
<comment type="caution">
    <text evidence="1">The sequence shown here is derived from an EMBL/GenBank/DDBJ whole genome shotgun (WGS) entry which is preliminary data.</text>
</comment>
<dbReference type="Proteomes" id="UP000528457">
    <property type="component" value="Unassembled WGS sequence"/>
</dbReference>
<keyword evidence="2" id="KW-1185">Reference proteome</keyword>
<dbReference type="EMBL" id="JACHHT010000003">
    <property type="protein sequence ID" value="MBB6523092.1"/>
    <property type="molecule type" value="Genomic_DNA"/>
</dbReference>
<evidence type="ECO:0000313" key="2">
    <source>
        <dbReference type="Proteomes" id="UP000528457"/>
    </source>
</evidence>
<dbReference type="InParanoid" id="A0A7X0JVN2"/>
<dbReference type="AlphaFoldDB" id="A0A7X0JVN2"/>
<accession>A0A7X0JVN2</accession>
<dbReference type="RefSeq" id="WP_166843834.1">
    <property type="nucleotide sequence ID" value="NZ_JAAONY010000003.1"/>
</dbReference>
<gene>
    <name evidence="1" type="ORF">HNR48_003394</name>
</gene>
<organism evidence="1 2">
    <name type="scientific">Pseudoteredinibacter isoporae</name>
    <dbReference type="NCBI Taxonomy" id="570281"/>
    <lineage>
        <taxon>Bacteria</taxon>
        <taxon>Pseudomonadati</taxon>
        <taxon>Pseudomonadota</taxon>
        <taxon>Gammaproteobacteria</taxon>
        <taxon>Cellvibrionales</taxon>
        <taxon>Cellvibrionaceae</taxon>
        <taxon>Pseudoteredinibacter</taxon>
    </lineage>
</organism>